<gene>
    <name evidence="16" type="primary">LOC118477628</name>
</gene>
<organism evidence="15 16">
    <name type="scientific">Aplysia californica</name>
    <name type="common">California sea hare</name>
    <dbReference type="NCBI Taxonomy" id="6500"/>
    <lineage>
        <taxon>Eukaryota</taxon>
        <taxon>Metazoa</taxon>
        <taxon>Spiralia</taxon>
        <taxon>Lophotrochozoa</taxon>
        <taxon>Mollusca</taxon>
        <taxon>Gastropoda</taxon>
        <taxon>Heterobranchia</taxon>
        <taxon>Euthyneura</taxon>
        <taxon>Tectipleura</taxon>
        <taxon>Aplysiida</taxon>
        <taxon>Aplysioidea</taxon>
        <taxon>Aplysiidae</taxon>
        <taxon>Aplysia</taxon>
    </lineage>
</organism>
<keyword evidence="12" id="KW-0407">Ion channel</keyword>
<keyword evidence="7" id="KW-0677">Repeat</keyword>
<evidence type="ECO:0000256" key="9">
    <source>
        <dbReference type="ARBA" id="ARBA00023065"/>
    </source>
</evidence>
<dbReference type="Gene3D" id="3.80.10.10">
    <property type="entry name" value="Ribonuclease Inhibitor"/>
    <property type="match status" value="1"/>
</dbReference>
<feature type="transmembrane region" description="Helical" evidence="13">
    <location>
        <begin position="229"/>
        <end position="250"/>
    </location>
</feature>
<evidence type="ECO:0000256" key="5">
    <source>
        <dbReference type="ARBA" id="ARBA00022692"/>
    </source>
</evidence>
<evidence type="ECO:0000256" key="14">
    <source>
        <dbReference type="SAM" id="SignalP"/>
    </source>
</evidence>
<keyword evidence="11" id="KW-1015">Disulfide bond</keyword>
<keyword evidence="3" id="KW-1003">Cell membrane</keyword>
<dbReference type="RefSeq" id="XP_035825473.1">
    <property type="nucleotide sequence ID" value="XM_035969580.1"/>
</dbReference>
<evidence type="ECO:0000256" key="13">
    <source>
        <dbReference type="SAM" id="Phobius"/>
    </source>
</evidence>
<dbReference type="Pfam" id="PF13855">
    <property type="entry name" value="LRR_8"/>
    <property type="match status" value="1"/>
</dbReference>
<keyword evidence="15" id="KW-1185">Reference proteome</keyword>
<dbReference type="InterPro" id="IPR051432">
    <property type="entry name" value="KCNMA1_auxiliary"/>
</dbReference>
<keyword evidence="2" id="KW-0813">Transport</keyword>
<feature type="chain" id="PRO_5045389933" evidence="14">
    <location>
        <begin position="23"/>
        <end position="270"/>
    </location>
</feature>
<dbReference type="InterPro" id="IPR001611">
    <property type="entry name" value="Leu-rich_rpt"/>
</dbReference>
<dbReference type="InterPro" id="IPR003591">
    <property type="entry name" value="Leu-rich_rpt_typical-subtyp"/>
</dbReference>
<keyword evidence="4" id="KW-0433">Leucine-rich repeat</keyword>
<reference evidence="16" key="1">
    <citation type="submission" date="2025-08" db="UniProtKB">
        <authorList>
            <consortium name="RefSeq"/>
        </authorList>
    </citation>
    <scope>IDENTIFICATION</scope>
</reference>
<keyword evidence="9" id="KW-0406">Ion transport</keyword>
<evidence type="ECO:0000256" key="12">
    <source>
        <dbReference type="ARBA" id="ARBA00023303"/>
    </source>
</evidence>
<dbReference type="SMART" id="SM00369">
    <property type="entry name" value="LRR_TYP"/>
    <property type="match status" value="3"/>
</dbReference>
<keyword evidence="5 13" id="KW-0812">Transmembrane</keyword>
<evidence type="ECO:0000313" key="16">
    <source>
        <dbReference type="RefSeq" id="XP_035825473.1"/>
    </source>
</evidence>
<dbReference type="Proteomes" id="UP000694888">
    <property type="component" value="Unplaced"/>
</dbReference>
<dbReference type="GeneID" id="118477628"/>
<evidence type="ECO:0000256" key="8">
    <source>
        <dbReference type="ARBA" id="ARBA00022989"/>
    </source>
</evidence>
<proteinExistence type="predicted"/>
<evidence type="ECO:0000256" key="7">
    <source>
        <dbReference type="ARBA" id="ARBA00022737"/>
    </source>
</evidence>
<keyword evidence="8 13" id="KW-1133">Transmembrane helix</keyword>
<dbReference type="InterPro" id="IPR032675">
    <property type="entry name" value="LRR_dom_sf"/>
</dbReference>
<evidence type="ECO:0000256" key="3">
    <source>
        <dbReference type="ARBA" id="ARBA00022475"/>
    </source>
</evidence>
<keyword evidence="6 14" id="KW-0732">Signal</keyword>
<protein>
    <submittedName>
        <fullName evidence="16">Leucine-rich repeat-containing G-protein coupled receptor 5-like</fullName>
    </submittedName>
</protein>
<evidence type="ECO:0000256" key="6">
    <source>
        <dbReference type="ARBA" id="ARBA00022729"/>
    </source>
</evidence>
<accession>A0ABM1VST1</accession>
<evidence type="ECO:0000256" key="1">
    <source>
        <dbReference type="ARBA" id="ARBA00004162"/>
    </source>
</evidence>
<dbReference type="PANTHER" id="PTHR46473:SF23">
    <property type="entry name" value="GH08155P"/>
    <property type="match status" value="1"/>
</dbReference>
<evidence type="ECO:0000256" key="10">
    <source>
        <dbReference type="ARBA" id="ARBA00023136"/>
    </source>
</evidence>
<comment type="subcellular location">
    <subcellularLocation>
        <location evidence="1">Cell membrane</location>
        <topology evidence="1">Single-pass membrane protein</topology>
    </subcellularLocation>
</comment>
<sequence length="270" mass="30388">MSSTSRIFSLILVAFTCSQSLAFEHAPRTGESPCDVTDDDVRGGDYVNCTVRGLTSLEPTWFPENATTLSLDHNILHNLASGCFSHLSELQVLTISDSRVTTIHEDALRGLGKLKELNLENNNIYTRRLSRTLFSHVPNLENLYLKGNTWENEGTLESPSSSAVPFSDLSHLTSLAWWLSWSGVWLHTTWVRLDMSGNYSCIDDRGQDRWTVDLVTTKALWRRCVGKTALLVSLSLALSLIVGFLAVYVWRRFRTAVWAFFLNILAPGFR</sequence>
<dbReference type="SUPFAM" id="SSF52058">
    <property type="entry name" value="L domain-like"/>
    <property type="match status" value="1"/>
</dbReference>
<feature type="signal peptide" evidence="14">
    <location>
        <begin position="1"/>
        <end position="22"/>
    </location>
</feature>
<keyword evidence="10 13" id="KW-0472">Membrane</keyword>
<evidence type="ECO:0000256" key="11">
    <source>
        <dbReference type="ARBA" id="ARBA00023157"/>
    </source>
</evidence>
<evidence type="ECO:0000256" key="2">
    <source>
        <dbReference type="ARBA" id="ARBA00022448"/>
    </source>
</evidence>
<dbReference type="PANTHER" id="PTHR46473">
    <property type="entry name" value="GH08155P"/>
    <property type="match status" value="1"/>
</dbReference>
<evidence type="ECO:0000256" key="4">
    <source>
        <dbReference type="ARBA" id="ARBA00022614"/>
    </source>
</evidence>
<evidence type="ECO:0000313" key="15">
    <source>
        <dbReference type="Proteomes" id="UP000694888"/>
    </source>
</evidence>
<name>A0ABM1VST1_APLCA</name>